<evidence type="ECO:0000313" key="21">
    <source>
        <dbReference type="EMBL" id="CAD6220258.1"/>
    </source>
</evidence>
<dbReference type="GO" id="GO:0005829">
    <property type="term" value="C:cytosol"/>
    <property type="evidence" value="ECO:0007669"/>
    <property type="project" value="TreeGrafter"/>
</dbReference>
<dbReference type="OrthoDB" id="4323675at2759"/>
<keyword evidence="6" id="KW-0150">Chloroplast</keyword>
<dbReference type="Gene3D" id="3.40.1160.10">
    <property type="entry name" value="Acetylglutamate kinase-like"/>
    <property type="match status" value="1"/>
</dbReference>
<evidence type="ECO:0000256" key="17">
    <source>
        <dbReference type="ARBA" id="ARBA00056387"/>
    </source>
</evidence>
<comment type="subcellular location">
    <subcellularLocation>
        <location evidence="1">Plastid</location>
        <location evidence="1">Chloroplast</location>
    </subcellularLocation>
</comment>
<evidence type="ECO:0000256" key="9">
    <source>
        <dbReference type="ARBA" id="ARBA00022679"/>
    </source>
</evidence>
<keyword evidence="7 19" id="KW-0028">Amino-acid biosynthesis</keyword>
<evidence type="ECO:0000256" key="15">
    <source>
        <dbReference type="ARBA" id="ARBA00022946"/>
    </source>
</evidence>
<dbReference type="PANTHER" id="PTHR21499:SF59">
    <property type="entry name" value="ASPARTOKINASE"/>
    <property type="match status" value="1"/>
</dbReference>
<evidence type="ECO:0000256" key="18">
    <source>
        <dbReference type="RuleBase" id="RU003448"/>
    </source>
</evidence>
<dbReference type="GO" id="GO:0009090">
    <property type="term" value="P:homoserine biosynthetic process"/>
    <property type="evidence" value="ECO:0007669"/>
    <property type="project" value="TreeGrafter"/>
</dbReference>
<dbReference type="Proteomes" id="UP000604825">
    <property type="component" value="Unassembled WGS sequence"/>
</dbReference>
<evidence type="ECO:0000256" key="14">
    <source>
        <dbReference type="ARBA" id="ARBA00022840"/>
    </source>
</evidence>
<dbReference type="FunFam" id="3.30.70.260:FF:000016">
    <property type="entry name" value="Aspartokinase"/>
    <property type="match status" value="1"/>
</dbReference>
<gene>
    <name evidence="21" type="ORF">NCGR_LOCUS13806</name>
</gene>
<dbReference type="SUPFAM" id="SSF53633">
    <property type="entry name" value="Carbamate kinase-like"/>
    <property type="match status" value="1"/>
</dbReference>
<dbReference type="Pfam" id="PF00696">
    <property type="entry name" value="AA_kinase"/>
    <property type="match status" value="1"/>
</dbReference>
<evidence type="ECO:0000256" key="10">
    <source>
        <dbReference type="ARBA" id="ARBA00022697"/>
    </source>
</evidence>
<feature type="domain" description="ACT" evidence="20">
    <location>
        <begin position="280"/>
        <end position="358"/>
    </location>
</feature>
<dbReference type="Gene3D" id="1.20.120.1320">
    <property type="entry name" value="Aspartokinase, catalytic domain"/>
    <property type="match status" value="1"/>
</dbReference>
<dbReference type="GO" id="GO:0009570">
    <property type="term" value="C:chloroplast stroma"/>
    <property type="evidence" value="ECO:0007669"/>
    <property type="project" value="TreeGrafter"/>
</dbReference>
<name>A0A811NA69_9POAL</name>
<proteinExistence type="inferred from homology"/>
<organism evidence="21 22">
    <name type="scientific">Miscanthus lutarioriparius</name>
    <dbReference type="NCBI Taxonomy" id="422564"/>
    <lineage>
        <taxon>Eukaryota</taxon>
        <taxon>Viridiplantae</taxon>
        <taxon>Streptophyta</taxon>
        <taxon>Embryophyta</taxon>
        <taxon>Tracheophyta</taxon>
        <taxon>Spermatophyta</taxon>
        <taxon>Magnoliopsida</taxon>
        <taxon>Liliopsida</taxon>
        <taxon>Poales</taxon>
        <taxon>Poaceae</taxon>
        <taxon>PACMAD clade</taxon>
        <taxon>Panicoideae</taxon>
        <taxon>Andropogonodae</taxon>
        <taxon>Andropogoneae</taxon>
        <taxon>Saccharinae</taxon>
        <taxon>Miscanthus</taxon>
    </lineage>
</organism>
<comment type="pathway">
    <text evidence="3 19">Amino-acid biosynthesis; L-methionine biosynthesis via de novo pathway; L-homoserine from L-aspartate: step 1/3.</text>
</comment>
<sequence>MKFGGSSVASAERMREVADLILSFPEERSVVVLSAMGKTTNKLLMAGEKAVGCGTTNVSEFDELSFVKELHLGYGSVTLDQLGLDRSIIYGLLDELEQLLKGIAMMKELTLRTRDYLVSFGECMSTRIFTALLNKIRVKARQYDAFDLGFITTDDFTNADILEATYPAVAKRLHGDWINDPAIPIVTGFLGKGWRSGAITTLGRGGSDLTATTIGKALGLREIQVWKDVDGVLTCDPNIHPKAKPVPYLTFDEAAELAYFGAQTVLTSIVLKSNITMFDIVSTRMLGQYGFLAKVFSIFEDLGISVDCVATSEVSISLTLDPSKLWSCELVQLKNELDDVIEELQKIAVVHLLQNRSIISLIGNVQRSFLILEKAFNVLRRNGVNVQMISQGASKVNISLVVHDSEAKQCVQALHSAFFENGFLLEADELEVLHDGFTSHPNGTIHSP</sequence>
<evidence type="ECO:0000256" key="16">
    <source>
        <dbReference type="ARBA" id="ARBA00047872"/>
    </source>
</evidence>
<evidence type="ECO:0000256" key="3">
    <source>
        <dbReference type="ARBA" id="ARBA00004986"/>
    </source>
</evidence>
<dbReference type="UniPathway" id="UPA00051">
    <property type="reaction ID" value="UER00462"/>
</dbReference>
<dbReference type="CDD" id="cd04918">
    <property type="entry name" value="ACT_AK1-AT_2"/>
    <property type="match status" value="1"/>
</dbReference>
<dbReference type="UniPathway" id="UPA00050">
    <property type="reaction ID" value="UER00461"/>
</dbReference>
<dbReference type="GO" id="GO:0004072">
    <property type="term" value="F:aspartate kinase activity"/>
    <property type="evidence" value="ECO:0007669"/>
    <property type="project" value="UniProtKB-EC"/>
</dbReference>
<comment type="similarity">
    <text evidence="5 18">Belongs to the aspartokinase family.</text>
</comment>
<evidence type="ECO:0000313" key="22">
    <source>
        <dbReference type="Proteomes" id="UP000604825"/>
    </source>
</evidence>
<dbReference type="EC" id="2.7.2.4" evidence="18"/>
<comment type="pathway">
    <text evidence="4 19">Amino-acid biosynthesis; L-threonine biosynthesis; L-threonine from L-aspartate: step 1/5.</text>
</comment>
<dbReference type="InterPro" id="IPR047895">
    <property type="entry name" value="AK1_ACT_2"/>
</dbReference>
<feature type="domain" description="ACT" evidence="20">
    <location>
        <begin position="360"/>
        <end position="439"/>
    </location>
</feature>
<keyword evidence="13 18" id="KW-0418">Kinase</keyword>
<evidence type="ECO:0000259" key="20">
    <source>
        <dbReference type="PROSITE" id="PS51671"/>
    </source>
</evidence>
<dbReference type="AlphaFoldDB" id="A0A811NA69"/>
<keyword evidence="12" id="KW-0547">Nucleotide-binding</keyword>
<dbReference type="NCBIfam" id="TIGR00657">
    <property type="entry name" value="asp_kinases"/>
    <property type="match status" value="1"/>
</dbReference>
<dbReference type="FunFam" id="3.30.70.260:FF:000020">
    <property type="entry name" value="Aspartokinase 1"/>
    <property type="match status" value="1"/>
</dbReference>
<dbReference type="GO" id="GO:0009089">
    <property type="term" value="P:lysine biosynthetic process via diaminopimelate"/>
    <property type="evidence" value="ECO:0007669"/>
    <property type="project" value="UniProtKB-UniPathway"/>
</dbReference>
<evidence type="ECO:0000256" key="13">
    <source>
        <dbReference type="ARBA" id="ARBA00022777"/>
    </source>
</evidence>
<dbReference type="GO" id="GO:0009088">
    <property type="term" value="P:threonine biosynthetic process"/>
    <property type="evidence" value="ECO:0007669"/>
    <property type="project" value="UniProtKB-UniPathway"/>
</dbReference>
<dbReference type="InterPro" id="IPR005260">
    <property type="entry name" value="Asp_kin_monofn"/>
</dbReference>
<dbReference type="Pfam" id="PF22468">
    <property type="entry name" value="ACT_9"/>
    <property type="match status" value="2"/>
</dbReference>
<dbReference type="InterPro" id="IPR054352">
    <property type="entry name" value="ACT_Aspartokinase"/>
</dbReference>
<dbReference type="EMBL" id="CAJGYO010000003">
    <property type="protein sequence ID" value="CAD6220258.1"/>
    <property type="molecule type" value="Genomic_DNA"/>
</dbReference>
<keyword evidence="8" id="KW-0934">Plastid</keyword>
<evidence type="ECO:0000256" key="8">
    <source>
        <dbReference type="ARBA" id="ARBA00022640"/>
    </source>
</evidence>
<evidence type="ECO:0000256" key="7">
    <source>
        <dbReference type="ARBA" id="ARBA00022605"/>
    </source>
</evidence>
<keyword evidence="15" id="KW-0809">Transit peptide</keyword>
<accession>A0A811NA69</accession>
<dbReference type="InterPro" id="IPR002912">
    <property type="entry name" value="ACT_dom"/>
</dbReference>
<dbReference type="GO" id="GO:0005524">
    <property type="term" value="F:ATP binding"/>
    <property type="evidence" value="ECO:0007669"/>
    <property type="project" value="UniProtKB-KW"/>
</dbReference>
<keyword evidence="11" id="KW-0677">Repeat</keyword>
<comment type="caution">
    <text evidence="21">The sequence shown here is derived from an EMBL/GenBank/DDBJ whole genome shotgun (WGS) entry which is preliminary data.</text>
</comment>
<dbReference type="UniPathway" id="UPA00034">
    <property type="reaction ID" value="UER00015"/>
</dbReference>
<evidence type="ECO:0000256" key="6">
    <source>
        <dbReference type="ARBA" id="ARBA00022528"/>
    </source>
</evidence>
<keyword evidence="22" id="KW-1185">Reference proteome</keyword>
<dbReference type="InterPro" id="IPR042199">
    <property type="entry name" value="AsparK_Bifunc_asparK/hSer_DH"/>
</dbReference>
<evidence type="ECO:0000256" key="11">
    <source>
        <dbReference type="ARBA" id="ARBA00022737"/>
    </source>
</evidence>
<evidence type="ECO:0000256" key="5">
    <source>
        <dbReference type="ARBA" id="ARBA00010122"/>
    </source>
</evidence>
<keyword evidence="10" id="KW-0791">Threonine biosynthesis</keyword>
<keyword evidence="9 18" id="KW-0808">Transferase</keyword>
<dbReference type="PIRSF" id="PIRSF000726">
    <property type="entry name" value="Asp_kin"/>
    <property type="match status" value="1"/>
</dbReference>
<dbReference type="InterPro" id="IPR001341">
    <property type="entry name" value="Asp_kinase"/>
</dbReference>
<evidence type="ECO:0000256" key="4">
    <source>
        <dbReference type="ARBA" id="ARBA00005139"/>
    </source>
</evidence>
<evidence type="ECO:0000256" key="19">
    <source>
        <dbReference type="RuleBase" id="RU004249"/>
    </source>
</evidence>
<evidence type="ECO:0000256" key="12">
    <source>
        <dbReference type="ARBA" id="ARBA00022741"/>
    </source>
</evidence>
<evidence type="ECO:0000256" key="2">
    <source>
        <dbReference type="ARBA" id="ARBA00004766"/>
    </source>
</evidence>
<dbReference type="InterPro" id="IPR036393">
    <property type="entry name" value="AceGlu_kinase-like_sf"/>
</dbReference>
<dbReference type="FunFam" id="1.20.120.1320:FF:000001">
    <property type="entry name" value="Aspartokinase"/>
    <property type="match status" value="1"/>
</dbReference>
<comment type="pathway">
    <text evidence="2 19">Amino-acid biosynthesis; L-lysine biosynthesis via DAP pathway; (S)-tetrahydrodipicolinate from L-aspartate: step 1/4.</text>
</comment>
<dbReference type="PROSITE" id="PS51671">
    <property type="entry name" value="ACT"/>
    <property type="match status" value="2"/>
</dbReference>
<evidence type="ECO:0000256" key="1">
    <source>
        <dbReference type="ARBA" id="ARBA00004229"/>
    </source>
</evidence>
<comment type="catalytic activity">
    <reaction evidence="16 18">
        <text>L-aspartate + ATP = 4-phospho-L-aspartate + ADP</text>
        <dbReference type="Rhea" id="RHEA:23776"/>
        <dbReference type="ChEBI" id="CHEBI:29991"/>
        <dbReference type="ChEBI" id="CHEBI:30616"/>
        <dbReference type="ChEBI" id="CHEBI:57535"/>
        <dbReference type="ChEBI" id="CHEBI:456216"/>
        <dbReference type="EC" id="2.7.2.4"/>
    </reaction>
</comment>
<dbReference type="InterPro" id="IPR045865">
    <property type="entry name" value="ACT-like_dom_sf"/>
</dbReference>
<dbReference type="SUPFAM" id="SSF55021">
    <property type="entry name" value="ACT-like"/>
    <property type="match status" value="2"/>
</dbReference>
<reference evidence="21" key="1">
    <citation type="submission" date="2020-10" db="EMBL/GenBank/DDBJ databases">
        <authorList>
            <person name="Han B."/>
            <person name="Lu T."/>
            <person name="Zhao Q."/>
            <person name="Huang X."/>
            <person name="Zhao Y."/>
        </authorList>
    </citation>
    <scope>NUCLEOTIDE SEQUENCE</scope>
</reference>
<dbReference type="Gene3D" id="3.30.70.260">
    <property type="match status" value="2"/>
</dbReference>
<protein>
    <recommendedName>
        <fullName evidence="18">Aspartokinase</fullName>
        <ecNumber evidence="18">2.7.2.4</ecNumber>
    </recommendedName>
</protein>
<comment type="function">
    <text evidence="17">Involved in the first step of essential amino acids lysine, threonine, methionine and isoleucine synthesis via the aspartate-family pathway.</text>
</comment>
<dbReference type="InterPro" id="IPR001048">
    <property type="entry name" value="Asp/Glu/Uridylate_kinase"/>
</dbReference>
<dbReference type="PANTHER" id="PTHR21499">
    <property type="entry name" value="ASPARTATE KINASE"/>
    <property type="match status" value="1"/>
</dbReference>
<keyword evidence="14" id="KW-0067">ATP-binding</keyword>